<evidence type="ECO:0000256" key="4">
    <source>
        <dbReference type="ARBA" id="ARBA00022450"/>
    </source>
</evidence>
<comment type="subcellular location">
    <subcellularLocation>
        <location evidence="2">Cytoplasm</location>
    </subcellularLocation>
</comment>
<accession>A0A918JT50</accession>
<dbReference type="PROSITE" id="PS52004">
    <property type="entry name" value="KS3_2"/>
    <property type="match status" value="1"/>
</dbReference>
<dbReference type="InterPro" id="IPR014030">
    <property type="entry name" value="Ketoacyl_synth_N"/>
</dbReference>
<dbReference type="SUPFAM" id="SSF52777">
    <property type="entry name" value="CoA-dependent acyltransferases"/>
    <property type="match status" value="4"/>
</dbReference>
<dbReference type="FunFam" id="2.30.38.10:FF:000001">
    <property type="entry name" value="Non-ribosomal peptide synthetase PvdI"/>
    <property type="match status" value="1"/>
</dbReference>
<dbReference type="Pfam" id="PF00698">
    <property type="entry name" value="Acyl_transf_1"/>
    <property type="match status" value="1"/>
</dbReference>
<dbReference type="InterPro" id="IPR020845">
    <property type="entry name" value="AMP-binding_CS"/>
</dbReference>
<dbReference type="InterPro" id="IPR014031">
    <property type="entry name" value="Ketoacyl_synth_C"/>
</dbReference>
<comment type="similarity">
    <text evidence="3">Belongs to the ATP-dependent AMP-binding enzyme family.</text>
</comment>
<dbReference type="Gene3D" id="3.40.640.10">
    <property type="entry name" value="Type I PLP-dependent aspartate aminotransferase-like (Major domain)"/>
    <property type="match status" value="1"/>
</dbReference>
<dbReference type="SUPFAM" id="SSF55048">
    <property type="entry name" value="Probable ACP-binding domain of malonyl-CoA ACP transacylase"/>
    <property type="match status" value="1"/>
</dbReference>
<dbReference type="Gene3D" id="3.40.50.12780">
    <property type="entry name" value="N-terminal domain of ligase-like"/>
    <property type="match status" value="1"/>
</dbReference>
<evidence type="ECO:0000259" key="14">
    <source>
        <dbReference type="PROSITE" id="PS50075"/>
    </source>
</evidence>
<feature type="domain" description="Carrier" evidence="14">
    <location>
        <begin position="608"/>
        <end position="690"/>
    </location>
</feature>
<evidence type="ECO:0000256" key="2">
    <source>
        <dbReference type="ARBA" id="ARBA00004496"/>
    </source>
</evidence>
<dbReference type="InterPro" id="IPR036736">
    <property type="entry name" value="ACP-like_sf"/>
</dbReference>
<dbReference type="InterPro" id="IPR009081">
    <property type="entry name" value="PP-bd_ACP"/>
</dbReference>
<dbReference type="GO" id="GO:0044550">
    <property type="term" value="P:secondary metabolite biosynthetic process"/>
    <property type="evidence" value="ECO:0007669"/>
    <property type="project" value="UniProtKB-ARBA"/>
</dbReference>
<dbReference type="PANTHER" id="PTHR43775">
    <property type="entry name" value="FATTY ACID SYNTHASE"/>
    <property type="match status" value="1"/>
</dbReference>
<organism evidence="16 17">
    <name type="scientific">Aquimarina muelleri</name>
    <dbReference type="NCBI Taxonomy" id="279356"/>
    <lineage>
        <taxon>Bacteria</taxon>
        <taxon>Pseudomonadati</taxon>
        <taxon>Bacteroidota</taxon>
        <taxon>Flavobacteriia</taxon>
        <taxon>Flavobacteriales</taxon>
        <taxon>Flavobacteriaceae</taxon>
        <taxon>Aquimarina</taxon>
    </lineage>
</organism>
<feature type="domain" description="Carrier" evidence="14">
    <location>
        <begin position="3249"/>
        <end position="3330"/>
    </location>
</feature>
<sequence length="3813" mass="429158">MSYTNQIFKNTQEAKTLIQVFENHLTQSPNKVLYRFLLDGEAESDSRTYLELYNRSKRIASHILIHVNPGDRVLLLYPSGLDFVDAFFGCMLAGVIAVPAFPPQGKRRIGRLEKIVSDCDANLIMTTEDIYSKSNSWFDNNEVFAKVEWLKTNVLEEDIDKKFPLVNEEDVAFLQYTSGSTGDPKGVMVTHSNIIHNSKLIQNCNHHTSQTIGVSWLPIYHDMGLIGNILQSFYVGFEMIIMPPTAFVQKPVKWLKTISKYKATLSGGPNFAYDLCVNQIKKEDLIGIDLSSWLIAYNGSEPIRTETMGNFADSFEHLGFQRTSLTPCYGMAETTLIVSSCVFKKVPETLKLDKANFSSGKIALFNEKTPEADLIEFVGNGPVLEDLDVIIVNPDTKQACEANAIGEIWISGPSVTKGYWNKKDLSKEIFSAYIRDNKNIVDKNKGPYLRTGDMGFLNKGQLYISGRLKEMMIINGVNHFPQDIEQTVQRSHSDLQNNAGAIFSITVDGKEQLAMVQEIKRTSIRSYDFGAIIKSIYESVFQEHELAIHSIVLVSPGNVPKTSSGKIKRVATKIVFESDTISGVIDRWVTGEVIKEKKKSSVKNKQEPKTTDHSADLLKEWLQKTISEELKIDISRVSIYKSFAELGITSIQGIRLSGMLSEFMGEEISPVLIYSYPDINSLANYLKNIPEISDSNEIRPDVLSKNEPIAIISMACRFPGANTIEEFWENLKSGKDAITEVPITRWDIDKYYKDTTDGYNMNTRWGGFIDDVDMFDASFFEISPREAKFMDPQQRILLELSHELIERAGYIPSDLKGTKTGVYIGVEQVDYSTIIKDTAKDVYSGAGLALNMTSNRLSYFYDFRGPSISIDTACSASLTSIHMAVKDIRNGESTMAIAGGVNLLLSPDVTVALSQANMMSKDGRCKTFDDSANGYVRSEGCGLVLLKSLSKAIEDGDKIEGIIKGSAVNQDGRSNGLTAPNGLAQENVIKTALESANIEPNEIVYVEAHGTGTPLGDPIEINALNNVYRKQKSETNPLIVGSVKSNIGHLEAAAGIAGVIKSILCLKYRQIPKQLHYKTPNTNINWGTLNVVIPDKHLELKEKENSSIKAGVSSFGFGGTNAHIILEEAPIKKENFSEDRISRSLELIPLSGKNKEALNSQIENLSKYIEVNPELSLRDLAYSLSVTRSHFSNRIGILSKDIEDLKEKLNNKEEFLLEKPKNIATLSTAFLFTGQGSQYINMGKSLYQSEPVFKETLHQCASILKAYLEEDIVSILLADAENEKGALLNQTLYTQPILFSLEYALYKLWESWGIEPDVLLGHSVGELVAACIAGVFSLEEGLKLIAARGRLMQELPEVGTMASLQCGVTAVSEFIEIHKEKVSLAGINSPNQTIISGDKETVFAICEALAIKGIQYKELKVSHAFHSPLMKPMLAEFKKVAETINYKKPAKKLISNVSGKLAGDEIITADYWVTHISAPVDFLQGMQTLETRGVNVYVEIGPHPVLISLGKQCVLDDTKAIWGATMRRGKSEDSELLKCINTVYQAGKNINWQSFYKGRTAKKISCPTYAFQRKRHWIQENGIVQKELDVNQILKENQQMTTTSKISNDIEKRLKEIISGSLQMNADEISLHDPLLQLGADSLVLSEIVTKIKKEYKVELPIRRLFDDLTNLASIIKYIIEETVLEDEMISNPTVNSNLDQSSIVNSSGNTNNNINVSVNKEIGNDALQVLVGQFATQNQLLMQQFESQNKLLMQFGNITMQESTVGVTQVSSKGAETKTIISEQKNKSTDIQETIHIKGKKILPSFDEQYLFFGELPKNQELQLPDLIDNYTVKTQKSKSYAVDYRKVLADYRSSFRFKIATKEMIYPIVNDTASGSRFIDIDGNEYIDIVNGFGSCIFGHQPDDIIKAIEVQLHEGINIGPLPKLSGEVASLITEQTGMERVCFANTGTEAISFAMRFARNVTGKKKIVKFTGSYHGHSEIVLGANGEIENTIEPMTPGITKKMVEDLIVLDYNDEDLIQKIKNNASEIAGIIIEPVRSRYPGIQPKELLKELRRLTKELDIPLIFDEIITGFRIMPGGAQEYFGIKADMATYGKILGGGMPIGAVAGSSKYLDSVDGGIWYYGDESYPMENRTFVAGTFTRHPLAMAAAKAVLNKIKKIGHDGYLELNRKTKDLVDRLNNFFKQEALPVEMVCFGSLFSFKYKNDFELLLFHLLERGIYALPSNNYFLTFAHTDEDITRIYEAICESVYITHNSDRYVSSSITSLEDKNALQLEKGIVSSPVTLTQEKFNLLYQIDPQRSLAYMQSFGIQITGSMNVPVLEKAIQHIIQDHQILQSKISEDGKRLLFDPSMELVLKHIDISEEPKEKQEQKYKELVEENLNTTFSFSEGPLIRLFLVRFSDEDFTLFIVMHHIIADGWSCAIIIRELVHNYNTLMNGQPHVPSIKIQFSEYVKWYKRKQQTKAWKDHEEYLLNNFSGKTLYLNLPFETNVLKAGNTSGSQVIRIESGKVDLLKTWSREQGLTLFMTFLATFELVLFKLSKQKELVIGLPVGGRSMSDIDKTIGDFSHYIPLASSYDDKAVLSLYFVELKRRLFDAYEHQDYPFAHFVELLQRETSISNDNFINTIINFDVSIGELEMKDVSLNLQEYKPLYSDFDLILNVIEDNAELIISLDYRKSFISDAIALEFLDTYTTVLNQITSGSDPTLQQINLLSDKKITQQLVHFNETAVEYPKDKSILSLFKDQVHKTPDNIAVVYKEKTVTYTELDEQSNQLAHYLIKKGVTSKDLVAICMDRSLEMITGVLAILKAGGAYVSIDPDYPLDRIHHIIEDSKALFFVTTKSYKKLITNDKVTIIAIDTEASKIKKASKTVPDIVINLDQPVYVIYTSGSTGKPKGVVITHANLLNMAMCWKRKYQLDENLRLLQMASFSFDVFSGDLCRGLLSGGQLILCPSDTRLDPEALYKVIETSKVNFLEITPALAVPLMDYIYENSLDISWMKLLVLGSDVCSVFDFDTLNKRFGSSMRILNSYGTTESTIDSSYFELDNTEGFNDLIHVPIGKPLDNTSFYILDESQELVPIGVVGELYIGGEGLAKEYLNKPALTMSKFIAHPFNPKELVYKTGDLAHWLPDGNMVFVGRKDNQVKIRGYRIELGEIESVLSQEPIVKSCCVLAKEDSSGGKRLIAYVVTKDPLDKQALEEHLKSKLPEYMIPRLWVELNKMPLTPNGKIDKKGLPDPDFSKVFGKENSIPKNQTEEKLVEIWKEVLSFTEKQIVNAIPLDVSFFEIGGDSLRAGLIAAKIKKQFDVEIPIAMFFTNSSITSISNFIIHSKTSKSQEIQPVKPQDFYEVSAAQKRMFFVHMLEKESLAYNEFFALTIQGTLDVDRFQDALSKLIELQESLRTVFRLEKGIPVQVIKKEVVIPLKAEEIILSNDISVEEAEKVIQRKIHEFIHPFDLEKGPLLRVKLLQIQGNWEVVDRKLVKTTVSKSPICLFLIDMHHIITDGYSFNIFSKDILKLYNGEELPKLTIQYKDYAFWNNQLKESKTYQKQEKYWVSKFEQPVASLRLPYDFPTPENTTTKGLDYIFEIDEELTKEIKDFGNENKTTLFITLLSAYYILLQSQSLQEDIVIGFPVAGRPVSELHDIIGMYINMLALRNFPEEDKDFLKFLNEVRQSVIEALENQEYQFEDLVKNLGLHENSSNNPLFDAAFVLQSTNSESVVGDSFKAIQYQFPIGKSAFNLTLEAEEIGGKIECRFEYRTQCFKQETIKVFSENYINILKRLLKDPSKPISAIGTEKGKRLMAMSIDEESGSFNF</sequence>
<evidence type="ECO:0000256" key="6">
    <source>
        <dbReference type="ARBA" id="ARBA00022553"/>
    </source>
</evidence>
<evidence type="ECO:0000256" key="1">
    <source>
        <dbReference type="ARBA" id="ARBA00001933"/>
    </source>
</evidence>
<dbReference type="SMART" id="SM00827">
    <property type="entry name" value="PKS_AT"/>
    <property type="match status" value="1"/>
</dbReference>
<dbReference type="InterPro" id="IPR015424">
    <property type="entry name" value="PyrdxlP-dep_Trfase"/>
</dbReference>
<dbReference type="InterPro" id="IPR016036">
    <property type="entry name" value="Malonyl_transacylase_ACP-bd"/>
</dbReference>
<dbReference type="GO" id="GO:0005886">
    <property type="term" value="C:plasma membrane"/>
    <property type="evidence" value="ECO:0007669"/>
    <property type="project" value="TreeGrafter"/>
</dbReference>
<protein>
    <recommendedName>
        <fullName evidence="18">Amino acid adenylation domain-containing protein</fullName>
    </recommendedName>
</protein>
<dbReference type="SMART" id="SM01294">
    <property type="entry name" value="PKS_PP_betabranch"/>
    <property type="match status" value="1"/>
</dbReference>
<evidence type="ECO:0000256" key="11">
    <source>
        <dbReference type="ARBA" id="ARBA00023098"/>
    </source>
</evidence>
<dbReference type="Gene3D" id="3.30.559.30">
    <property type="entry name" value="Nonribosomal peptide synthetase, condensation domain"/>
    <property type="match status" value="2"/>
</dbReference>
<dbReference type="GO" id="GO:0071770">
    <property type="term" value="P:DIM/DIP cell wall layer assembly"/>
    <property type="evidence" value="ECO:0007669"/>
    <property type="project" value="TreeGrafter"/>
</dbReference>
<dbReference type="Pfam" id="PF13193">
    <property type="entry name" value="AMP-binding_C"/>
    <property type="match status" value="1"/>
</dbReference>
<dbReference type="EMBL" id="BMWS01000004">
    <property type="protein sequence ID" value="GGX08649.1"/>
    <property type="molecule type" value="Genomic_DNA"/>
</dbReference>
<keyword evidence="8" id="KW-0276">Fatty acid metabolism</keyword>
<dbReference type="FunFam" id="3.40.50.12780:FF:000012">
    <property type="entry name" value="Non-ribosomal peptide synthetase"/>
    <property type="match status" value="1"/>
</dbReference>
<keyword evidence="10" id="KW-0175">Coiled coil</keyword>
<evidence type="ECO:0000256" key="8">
    <source>
        <dbReference type="ARBA" id="ARBA00022832"/>
    </source>
</evidence>
<evidence type="ECO:0000313" key="16">
    <source>
        <dbReference type="EMBL" id="GGX08649.1"/>
    </source>
</evidence>
<dbReference type="Gene3D" id="3.40.50.980">
    <property type="match status" value="2"/>
</dbReference>
<dbReference type="SUPFAM" id="SSF53901">
    <property type="entry name" value="Thiolase-like"/>
    <property type="match status" value="1"/>
</dbReference>
<proteinExistence type="inferred from homology"/>
<dbReference type="GO" id="GO:0043041">
    <property type="term" value="P:amino acid activation for nonribosomal peptide biosynthetic process"/>
    <property type="evidence" value="ECO:0007669"/>
    <property type="project" value="UniProtKB-ARBA"/>
</dbReference>
<dbReference type="FunFam" id="3.40.47.10:FF:000019">
    <property type="entry name" value="Polyketide synthase type I"/>
    <property type="match status" value="1"/>
</dbReference>
<dbReference type="SUPFAM" id="SSF47336">
    <property type="entry name" value="ACP-like"/>
    <property type="match status" value="3"/>
</dbReference>
<dbReference type="SUPFAM" id="SSF52151">
    <property type="entry name" value="FabD/lysophospholipase-like"/>
    <property type="match status" value="1"/>
</dbReference>
<dbReference type="FunFam" id="3.30.300.30:FF:000010">
    <property type="entry name" value="Enterobactin synthetase component F"/>
    <property type="match status" value="1"/>
</dbReference>
<dbReference type="SMART" id="SM00825">
    <property type="entry name" value="PKS_KS"/>
    <property type="match status" value="1"/>
</dbReference>
<dbReference type="InterPro" id="IPR020806">
    <property type="entry name" value="PKS_PP-bd"/>
</dbReference>
<dbReference type="PROSITE" id="PS00455">
    <property type="entry name" value="AMP_BINDING"/>
    <property type="match status" value="2"/>
</dbReference>
<dbReference type="GO" id="GO:0008483">
    <property type="term" value="F:transaminase activity"/>
    <property type="evidence" value="ECO:0007669"/>
    <property type="project" value="InterPro"/>
</dbReference>
<keyword evidence="5" id="KW-0963">Cytoplasm</keyword>
<dbReference type="InterPro" id="IPR042099">
    <property type="entry name" value="ANL_N_sf"/>
</dbReference>
<dbReference type="InterPro" id="IPR023213">
    <property type="entry name" value="CAT-like_dom_sf"/>
</dbReference>
<dbReference type="GO" id="GO:0030170">
    <property type="term" value="F:pyridoxal phosphate binding"/>
    <property type="evidence" value="ECO:0007669"/>
    <property type="project" value="InterPro"/>
</dbReference>
<dbReference type="InterPro" id="IPR020841">
    <property type="entry name" value="PKS_Beta-ketoAc_synthase_dom"/>
</dbReference>
<name>A0A918JT50_9FLAO</name>
<dbReference type="Pfam" id="PF00501">
    <property type="entry name" value="AMP-binding"/>
    <property type="match status" value="2"/>
</dbReference>
<evidence type="ECO:0000256" key="9">
    <source>
        <dbReference type="ARBA" id="ARBA00022898"/>
    </source>
</evidence>
<dbReference type="InterPro" id="IPR015422">
    <property type="entry name" value="PyrdxlP-dep_Trfase_small"/>
</dbReference>
<dbReference type="FunFam" id="3.40.366.10:FF:000002">
    <property type="entry name" value="Probable polyketide synthase 2"/>
    <property type="match status" value="1"/>
</dbReference>
<evidence type="ECO:0000259" key="15">
    <source>
        <dbReference type="PROSITE" id="PS52004"/>
    </source>
</evidence>
<feature type="domain" description="Carrier" evidence="14">
    <location>
        <begin position="1605"/>
        <end position="1683"/>
    </location>
</feature>
<dbReference type="SMART" id="SM00823">
    <property type="entry name" value="PKS_PP"/>
    <property type="match status" value="3"/>
</dbReference>
<dbReference type="SUPFAM" id="SSF53383">
    <property type="entry name" value="PLP-dependent transferases"/>
    <property type="match status" value="1"/>
</dbReference>
<comment type="function">
    <text evidence="13">Involved in production of the polyketide antibiotic thailandamide.</text>
</comment>
<feature type="domain" description="Ketosynthase family 3 (KS3)" evidence="15">
    <location>
        <begin position="706"/>
        <end position="1128"/>
    </location>
</feature>
<dbReference type="CDD" id="cd19531">
    <property type="entry name" value="LCL_NRPS-like"/>
    <property type="match status" value="1"/>
</dbReference>
<dbReference type="Pfam" id="PF00202">
    <property type="entry name" value="Aminotran_3"/>
    <property type="match status" value="1"/>
</dbReference>
<dbReference type="Pfam" id="PF00550">
    <property type="entry name" value="PP-binding"/>
    <property type="match status" value="3"/>
</dbReference>
<gene>
    <name evidence="16" type="ORF">GCM10007384_08000</name>
</gene>
<dbReference type="RefSeq" id="WP_035087278.1">
    <property type="nucleotide sequence ID" value="NZ_BMWS01000004.1"/>
</dbReference>
<dbReference type="InterPro" id="IPR045851">
    <property type="entry name" value="AMP-bd_C_sf"/>
</dbReference>
<dbReference type="Gene3D" id="3.40.47.10">
    <property type="match status" value="1"/>
</dbReference>
<dbReference type="Pfam" id="PF00109">
    <property type="entry name" value="ketoacyl-synt"/>
    <property type="match status" value="1"/>
</dbReference>
<dbReference type="PROSITE" id="PS00600">
    <property type="entry name" value="AA_TRANSFER_CLASS_3"/>
    <property type="match status" value="1"/>
</dbReference>
<keyword evidence="9" id="KW-0663">Pyridoxal phosphate</keyword>
<dbReference type="InterPro" id="IPR018201">
    <property type="entry name" value="Ketoacyl_synth_AS"/>
</dbReference>
<dbReference type="Pfam" id="PF02801">
    <property type="entry name" value="Ketoacyl-synt_C"/>
    <property type="match status" value="1"/>
</dbReference>
<dbReference type="NCBIfam" id="TIGR01733">
    <property type="entry name" value="AA-adenyl-dom"/>
    <property type="match status" value="1"/>
</dbReference>
<dbReference type="InterPro" id="IPR032821">
    <property type="entry name" value="PKS_assoc"/>
</dbReference>
<dbReference type="PROSITE" id="PS50075">
    <property type="entry name" value="CARRIER"/>
    <property type="match status" value="3"/>
</dbReference>
<keyword evidence="17" id="KW-1185">Reference proteome</keyword>
<dbReference type="CDD" id="cd00833">
    <property type="entry name" value="PKS"/>
    <property type="match status" value="1"/>
</dbReference>
<dbReference type="CDD" id="cd05931">
    <property type="entry name" value="FAAL"/>
    <property type="match status" value="1"/>
</dbReference>
<evidence type="ECO:0000256" key="7">
    <source>
        <dbReference type="ARBA" id="ARBA00022679"/>
    </source>
</evidence>
<dbReference type="GO" id="GO:0005737">
    <property type="term" value="C:cytoplasm"/>
    <property type="evidence" value="ECO:0007669"/>
    <property type="project" value="UniProtKB-SubCell"/>
</dbReference>
<evidence type="ECO:0000256" key="3">
    <source>
        <dbReference type="ARBA" id="ARBA00006432"/>
    </source>
</evidence>
<dbReference type="InterPro" id="IPR015421">
    <property type="entry name" value="PyrdxlP-dep_Trfase_major"/>
</dbReference>
<dbReference type="Gene3D" id="3.30.70.3290">
    <property type="match status" value="1"/>
</dbReference>
<reference evidence="16 17" key="1">
    <citation type="journal article" date="2014" name="Int. J. Syst. Evol. Microbiol.">
        <title>Complete genome sequence of Corynebacterium casei LMG S-19264T (=DSM 44701T), isolated from a smear-ripened cheese.</title>
        <authorList>
            <consortium name="US DOE Joint Genome Institute (JGI-PGF)"/>
            <person name="Walter F."/>
            <person name="Albersmeier A."/>
            <person name="Kalinowski J."/>
            <person name="Ruckert C."/>
        </authorList>
    </citation>
    <scope>NUCLEOTIDE SEQUENCE [LARGE SCALE GENOMIC DNA]</scope>
    <source>
        <strain evidence="16 17">KCTC 12285</strain>
    </source>
</reference>
<evidence type="ECO:0000256" key="12">
    <source>
        <dbReference type="ARBA" id="ARBA00029443"/>
    </source>
</evidence>
<dbReference type="Gene3D" id="3.40.366.10">
    <property type="entry name" value="Malonyl-Coenzyme A Acyl Carrier Protein, domain 2"/>
    <property type="match status" value="1"/>
</dbReference>
<dbReference type="GO" id="GO:0006633">
    <property type="term" value="P:fatty acid biosynthetic process"/>
    <property type="evidence" value="ECO:0007669"/>
    <property type="project" value="InterPro"/>
</dbReference>
<dbReference type="InterPro" id="IPR005814">
    <property type="entry name" value="Aminotrans_3"/>
</dbReference>
<dbReference type="PANTHER" id="PTHR43775:SF37">
    <property type="entry name" value="SI:DKEY-61P9.11"/>
    <property type="match status" value="1"/>
</dbReference>
<dbReference type="InterPro" id="IPR025110">
    <property type="entry name" value="AMP-bd_C"/>
</dbReference>
<dbReference type="InterPro" id="IPR050091">
    <property type="entry name" value="PKS_NRPS_Biosynth_Enz"/>
</dbReference>
<dbReference type="CDD" id="cd00610">
    <property type="entry name" value="OAT_like"/>
    <property type="match status" value="1"/>
</dbReference>
<dbReference type="GO" id="GO:0004312">
    <property type="term" value="F:fatty acid synthase activity"/>
    <property type="evidence" value="ECO:0007669"/>
    <property type="project" value="TreeGrafter"/>
</dbReference>
<dbReference type="SUPFAM" id="SSF56801">
    <property type="entry name" value="Acetyl-CoA synthetase-like"/>
    <property type="match status" value="2"/>
</dbReference>
<dbReference type="GO" id="GO:0004315">
    <property type="term" value="F:3-oxoacyl-[acyl-carrier-protein] synthase activity"/>
    <property type="evidence" value="ECO:0007669"/>
    <property type="project" value="InterPro"/>
</dbReference>
<dbReference type="Gene3D" id="3.30.300.30">
    <property type="match status" value="2"/>
</dbReference>
<comment type="similarity">
    <text evidence="12">In the C-terminal section; belongs to the NRP synthetase family.</text>
</comment>
<dbReference type="InterPro" id="IPR001227">
    <property type="entry name" value="Ac_transferase_dom_sf"/>
</dbReference>
<comment type="caution">
    <text evidence="16">The sequence shown here is derived from an EMBL/GenBank/DDBJ whole genome shotgun (WGS) entry which is preliminary data.</text>
</comment>
<dbReference type="InterPro" id="IPR040097">
    <property type="entry name" value="FAAL/FAAC"/>
</dbReference>
<keyword evidence="7" id="KW-0808">Transferase</keyword>
<dbReference type="Pfam" id="PF00668">
    <property type="entry name" value="Condensation"/>
    <property type="match status" value="2"/>
</dbReference>
<dbReference type="Gene3D" id="3.90.1150.10">
    <property type="entry name" value="Aspartate Aminotransferase, domain 1"/>
    <property type="match status" value="1"/>
</dbReference>
<keyword evidence="6" id="KW-0597">Phosphoprotein</keyword>
<evidence type="ECO:0000313" key="17">
    <source>
        <dbReference type="Proteomes" id="UP000601108"/>
    </source>
</evidence>
<dbReference type="Gene3D" id="3.30.559.10">
    <property type="entry name" value="Chloramphenicol acetyltransferase-like domain"/>
    <property type="match status" value="2"/>
</dbReference>
<dbReference type="Proteomes" id="UP000601108">
    <property type="component" value="Unassembled WGS sequence"/>
</dbReference>
<keyword evidence="11" id="KW-0443">Lipid metabolism</keyword>
<dbReference type="FunFam" id="3.40.50.12780:FF:000013">
    <property type="entry name" value="Long-chain-fatty-acid--AMP ligase FadD32"/>
    <property type="match status" value="1"/>
</dbReference>
<dbReference type="InterPro" id="IPR014043">
    <property type="entry name" value="Acyl_transferase_dom"/>
</dbReference>
<dbReference type="FunFam" id="3.40.50.980:FF:000001">
    <property type="entry name" value="Non-ribosomal peptide synthetase"/>
    <property type="match status" value="1"/>
</dbReference>
<dbReference type="InterPro" id="IPR010071">
    <property type="entry name" value="AA_adenyl_dom"/>
</dbReference>
<dbReference type="InterPro" id="IPR016035">
    <property type="entry name" value="Acyl_Trfase/lysoPLipase"/>
</dbReference>
<evidence type="ECO:0000256" key="13">
    <source>
        <dbReference type="ARBA" id="ARBA00054155"/>
    </source>
</evidence>
<keyword evidence="4" id="KW-0596">Phosphopantetheine</keyword>
<comment type="cofactor">
    <cofactor evidence="1">
        <name>pyridoxal 5'-phosphate</name>
        <dbReference type="ChEBI" id="CHEBI:597326"/>
    </cofactor>
</comment>
<dbReference type="Pfam" id="PF16197">
    <property type="entry name" value="KAsynt_C_assoc"/>
    <property type="match status" value="1"/>
</dbReference>
<evidence type="ECO:0000256" key="10">
    <source>
        <dbReference type="ARBA" id="ARBA00023054"/>
    </source>
</evidence>
<dbReference type="GO" id="GO:0031177">
    <property type="term" value="F:phosphopantetheine binding"/>
    <property type="evidence" value="ECO:0007669"/>
    <property type="project" value="InterPro"/>
</dbReference>
<dbReference type="InterPro" id="IPR049704">
    <property type="entry name" value="Aminotrans_3_PPA_site"/>
</dbReference>
<dbReference type="Gene3D" id="1.10.1200.10">
    <property type="entry name" value="ACP-like"/>
    <property type="match status" value="3"/>
</dbReference>
<dbReference type="PROSITE" id="PS00606">
    <property type="entry name" value="KS3_1"/>
    <property type="match status" value="1"/>
</dbReference>
<dbReference type="InterPro" id="IPR016039">
    <property type="entry name" value="Thiolase-like"/>
</dbReference>
<dbReference type="Gene3D" id="2.30.38.10">
    <property type="entry name" value="Luciferase, Domain 3"/>
    <property type="match status" value="1"/>
</dbReference>
<dbReference type="InterPro" id="IPR001242">
    <property type="entry name" value="Condensation_dom"/>
</dbReference>
<dbReference type="Pfam" id="PF23024">
    <property type="entry name" value="AMP-dom_DIP2-like"/>
    <property type="match status" value="1"/>
</dbReference>
<evidence type="ECO:0008006" key="18">
    <source>
        <dbReference type="Google" id="ProtNLM"/>
    </source>
</evidence>
<evidence type="ECO:0000256" key="5">
    <source>
        <dbReference type="ARBA" id="ARBA00022490"/>
    </source>
</evidence>
<dbReference type="InterPro" id="IPR000873">
    <property type="entry name" value="AMP-dep_synth/lig_dom"/>
</dbReference>